<gene>
    <name evidence="1" type="ORF">DUI87_03667</name>
</gene>
<reference evidence="1 2" key="1">
    <citation type="submission" date="2018-07" db="EMBL/GenBank/DDBJ databases">
        <title>A high quality draft genome assembly of the barn swallow (H. rustica rustica).</title>
        <authorList>
            <person name="Formenti G."/>
            <person name="Chiara M."/>
            <person name="Poveda L."/>
            <person name="Francoijs K.-J."/>
            <person name="Bonisoli-Alquati A."/>
            <person name="Canova L."/>
            <person name="Gianfranceschi L."/>
            <person name="Horner D.S."/>
            <person name="Saino N."/>
        </authorList>
    </citation>
    <scope>NUCLEOTIDE SEQUENCE [LARGE SCALE GENOMIC DNA]</scope>
    <source>
        <strain evidence="1">Chelidonia</strain>
        <tissue evidence="1">Blood</tissue>
    </source>
</reference>
<dbReference type="STRING" id="333673.A0A3M0L153"/>
<keyword evidence="2" id="KW-1185">Reference proteome</keyword>
<protein>
    <recommendedName>
        <fullName evidence="3">Reverse transcriptase domain-containing protein</fullName>
    </recommendedName>
</protein>
<comment type="caution">
    <text evidence="1">The sequence shown here is derived from an EMBL/GenBank/DDBJ whole genome shotgun (WGS) entry which is preliminary data.</text>
</comment>
<dbReference type="Proteomes" id="UP000269221">
    <property type="component" value="Unassembled WGS sequence"/>
</dbReference>
<evidence type="ECO:0000313" key="2">
    <source>
        <dbReference type="Proteomes" id="UP000269221"/>
    </source>
</evidence>
<dbReference type="EMBL" id="QRBI01000095">
    <property type="protein sequence ID" value="RMC19063.1"/>
    <property type="molecule type" value="Genomic_DNA"/>
</dbReference>
<evidence type="ECO:0008006" key="3">
    <source>
        <dbReference type="Google" id="ProtNLM"/>
    </source>
</evidence>
<dbReference type="OrthoDB" id="416454at2759"/>
<dbReference type="AlphaFoldDB" id="A0A3M0L153"/>
<dbReference type="PANTHER" id="PTHR33332">
    <property type="entry name" value="REVERSE TRANSCRIPTASE DOMAIN-CONTAINING PROTEIN"/>
    <property type="match status" value="1"/>
</dbReference>
<proteinExistence type="predicted"/>
<evidence type="ECO:0000313" key="1">
    <source>
        <dbReference type="EMBL" id="RMC19063.1"/>
    </source>
</evidence>
<accession>A0A3M0L153</accession>
<name>A0A3M0L153_HIRRU</name>
<organism evidence="1 2">
    <name type="scientific">Hirundo rustica rustica</name>
    <dbReference type="NCBI Taxonomy" id="333673"/>
    <lineage>
        <taxon>Eukaryota</taxon>
        <taxon>Metazoa</taxon>
        <taxon>Chordata</taxon>
        <taxon>Craniata</taxon>
        <taxon>Vertebrata</taxon>
        <taxon>Euteleostomi</taxon>
        <taxon>Archelosauria</taxon>
        <taxon>Archosauria</taxon>
        <taxon>Dinosauria</taxon>
        <taxon>Saurischia</taxon>
        <taxon>Theropoda</taxon>
        <taxon>Coelurosauria</taxon>
        <taxon>Aves</taxon>
        <taxon>Neognathae</taxon>
        <taxon>Neoaves</taxon>
        <taxon>Telluraves</taxon>
        <taxon>Australaves</taxon>
        <taxon>Passeriformes</taxon>
        <taxon>Sylvioidea</taxon>
        <taxon>Hirundinidae</taxon>
        <taxon>Hirundo</taxon>
    </lineage>
</organism>
<sequence length="231" mass="25660">MGMFSIFQSPGTLPDCYVFSNVTEWLSGYIRQFLQASGMYLISSHRHTYIQVPQVIMNLIFAYSASDLTPPVLAISAICSGATSGVPQGSVLGPALFRVFIFDLDVEIERPLSHFSNNTKLGGRIDLLEGRKDVQSHLDQLDQWSKGICMSFNNTKSQILSLGHNSPIRHYRLGEKKENCLAEKDLGVLAESQSNMIQQCAQLAEKAEDILACIKNSVASRTREIIVLLYL</sequence>